<sequence length="288" mass="31698">MRHHHTTPSNEAADLARWADDGGPEPDPQARRHHADAEWLRVAAALATRLHPLAESDDILVTCAHRTRSGAPAAFFPNLAELEIATNLFKPHPPATLHPDRHGDEDRYPVAWGAFTHEAAHAAHSDWTLPAHLHGTTLAEASEWLEESRAEHHHLQRRPADRRWLRAAIRHLILNNLGTRPPTDRWTTAQAAALILARRDTGILEPDETQALHDLAEQILGPGLLATLQTIWQAAHATGDTDAAAMEAHARAWCQALAHDPHQPPPNPDPTAQRRSDALPTAIAGITR</sequence>
<evidence type="ECO:0000313" key="2">
    <source>
        <dbReference type="EMBL" id="MFC5911264.1"/>
    </source>
</evidence>
<evidence type="ECO:0000313" key="3">
    <source>
        <dbReference type="Proteomes" id="UP001596174"/>
    </source>
</evidence>
<keyword evidence="3" id="KW-1185">Reference proteome</keyword>
<comment type="caution">
    <text evidence="2">The sequence shown here is derived from an EMBL/GenBank/DDBJ whole genome shotgun (WGS) entry which is preliminary data.</text>
</comment>
<protein>
    <submittedName>
        <fullName evidence="2">Uncharacterized protein</fullName>
    </submittedName>
</protein>
<dbReference type="RefSeq" id="WP_380589918.1">
    <property type="nucleotide sequence ID" value="NZ_JBHSQJ010000153.1"/>
</dbReference>
<dbReference type="EMBL" id="JBHSQJ010000153">
    <property type="protein sequence ID" value="MFC5911264.1"/>
    <property type="molecule type" value="Genomic_DNA"/>
</dbReference>
<proteinExistence type="predicted"/>
<gene>
    <name evidence="2" type="ORF">ACFP3V_29170</name>
</gene>
<dbReference type="Proteomes" id="UP001596174">
    <property type="component" value="Unassembled WGS sequence"/>
</dbReference>
<name>A0ABW1G904_9ACTN</name>
<organism evidence="2 3">
    <name type="scientific">Streptacidiphilus monticola</name>
    <dbReference type="NCBI Taxonomy" id="2161674"/>
    <lineage>
        <taxon>Bacteria</taxon>
        <taxon>Bacillati</taxon>
        <taxon>Actinomycetota</taxon>
        <taxon>Actinomycetes</taxon>
        <taxon>Kitasatosporales</taxon>
        <taxon>Streptomycetaceae</taxon>
        <taxon>Streptacidiphilus</taxon>
    </lineage>
</organism>
<evidence type="ECO:0000256" key="1">
    <source>
        <dbReference type="SAM" id="MobiDB-lite"/>
    </source>
</evidence>
<feature type="region of interest" description="Disordered" evidence="1">
    <location>
        <begin position="1"/>
        <end position="34"/>
    </location>
</feature>
<accession>A0ABW1G904</accession>
<reference evidence="3" key="1">
    <citation type="journal article" date="2019" name="Int. J. Syst. Evol. Microbiol.">
        <title>The Global Catalogue of Microorganisms (GCM) 10K type strain sequencing project: providing services to taxonomists for standard genome sequencing and annotation.</title>
        <authorList>
            <consortium name="The Broad Institute Genomics Platform"/>
            <consortium name="The Broad Institute Genome Sequencing Center for Infectious Disease"/>
            <person name="Wu L."/>
            <person name="Ma J."/>
        </authorList>
    </citation>
    <scope>NUCLEOTIDE SEQUENCE [LARGE SCALE GENOMIC DNA]</scope>
    <source>
        <strain evidence="3">JCM 4816</strain>
    </source>
</reference>
<feature type="region of interest" description="Disordered" evidence="1">
    <location>
        <begin position="258"/>
        <end position="288"/>
    </location>
</feature>